<feature type="domain" description="Acyclic terpene utilisation N-terminal" evidence="1">
    <location>
        <begin position="64"/>
        <end position="398"/>
    </location>
</feature>
<dbReference type="InterPro" id="IPR025496">
    <property type="entry name" value="DUF4387"/>
</dbReference>
<comment type="caution">
    <text evidence="3">The sequence shown here is derived from an EMBL/GenBank/DDBJ whole genome shotgun (WGS) entry which is preliminary data.</text>
</comment>
<reference evidence="3 4" key="1">
    <citation type="submission" date="2019-10" db="EMBL/GenBank/DDBJ databases">
        <authorList>
            <person name="Palmer J.M."/>
        </authorList>
    </citation>
    <scope>NUCLEOTIDE SEQUENCE [LARGE SCALE GENOMIC DNA]</scope>
    <source>
        <strain evidence="3 4">TWF694</strain>
    </source>
</reference>
<protein>
    <submittedName>
        <fullName evidence="3">Uncharacterized protein</fullName>
    </submittedName>
</protein>
<organism evidence="3 4">
    <name type="scientific">Orbilia ellipsospora</name>
    <dbReference type="NCBI Taxonomy" id="2528407"/>
    <lineage>
        <taxon>Eukaryota</taxon>
        <taxon>Fungi</taxon>
        <taxon>Dikarya</taxon>
        <taxon>Ascomycota</taxon>
        <taxon>Pezizomycotina</taxon>
        <taxon>Orbiliomycetes</taxon>
        <taxon>Orbiliales</taxon>
        <taxon>Orbiliaceae</taxon>
        <taxon>Orbilia</taxon>
    </lineage>
</organism>
<dbReference type="Pfam" id="PF07287">
    <property type="entry name" value="AtuA"/>
    <property type="match status" value="1"/>
</dbReference>
<dbReference type="InterPro" id="IPR010839">
    <property type="entry name" value="AtuA_N"/>
</dbReference>
<evidence type="ECO:0000259" key="2">
    <source>
        <dbReference type="Pfam" id="PF14330"/>
    </source>
</evidence>
<dbReference type="Proteomes" id="UP001365542">
    <property type="component" value="Unassembled WGS sequence"/>
</dbReference>
<dbReference type="AlphaFoldDB" id="A0AAV9WUI6"/>
<accession>A0AAV9WUI6</accession>
<sequence length="606" mass="66489">MSPSKSTDELRIFTPIGQFGQSFSEKIFWDAVEEGVDAIICDGGSTDSGPARLALSRSNVPRGDLEKDLEALVKACHTHNVPSIISSFGGDGENSFVDMAIEIIEGLVKKNGYRPMKVIGIHAEIDKGLIKQKMKDGLIAPCGGGVPELVEAEVDIATRIVAQMGVEPYLKAMKEIPDFDIIIAGRSYDPSPYAAFCFHKGFTDMGLNYAMGKLMECGAQCAVPKSREAIAVMRRDHFDIYPLTEGAKMTETSVASHFLYEKTRPDILAGPGGQLLLDGATFEQVDFRTVRIRGAKFNHEAEGEYTVKLEGAKVNGYHSIFHGAIRDPILISQIESWIAWIEKMVRSRVDYPFDLKIHKYGINGVMGSLEPDTTTIPKEVCIVGQSRAATQKQADQIVYITKFGFTHAPYSGQLATAGNFAWPITPCEISMGPLAEFNVYHIMKKVDPIGLFPFKVYDMQGSNTFVQVGPLSGVAKPPLNIISPKPLTKYPLNPPPPAGKCYLGDIASVLRSKNAGPYELTLDVMFNDRAVYEKVKNSGILTKEKIAKLYNISMKDIVIVMFWDPAMAFKATIASGKVSGGFGETDTHASQQHAPLLFVEMPWPRE</sequence>
<keyword evidence="4" id="KW-1185">Reference proteome</keyword>
<gene>
    <name evidence="3" type="ORF">TWF694_005813</name>
</gene>
<dbReference type="EMBL" id="JAVHJO010000018">
    <property type="protein sequence ID" value="KAK6524152.1"/>
    <property type="molecule type" value="Genomic_DNA"/>
</dbReference>
<proteinExistence type="predicted"/>
<dbReference type="Pfam" id="PF14330">
    <property type="entry name" value="DUF4387"/>
    <property type="match status" value="1"/>
</dbReference>
<evidence type="ECO:0000259" key="1">
    <source>
        <dbReference type="Pfam" id="PF07287"/>
    </source>
</evidence>
<feature type="domain" description="DUF4387" evidence="2">
    <location>
        <begin position="503"/>
        <end position="599"/>
    </location>
</feature>
<evidence type="ECO:0000313" key="4">
    <source>
        <dbReference type="Proteomes" id="UP001365542"/>
    </source>
</evidence>
<evidence type="ECO:0000313" key="3">
    <source>
        <dbReference type="EMBL" id="KAK6524152.1"/>
    </source>
</evidence>
<name>A0AAV9WUI6_9PEZI</name>